<dbReference type="Pfam" id="PF00443">
    <property type="entry name" value="UCH"/>
    <property type="match status" value="1"/>
</dbReference>
<dbReference type="InterPro" id="IPR038765">
    <property type="entry name" value="Papain-like_cys_pep_sf"/>
</dbReference>
<dbReference type="InterPro" id="IPR001394">
    <property type="entry name" value="Peptidase_C19_UCH"/>
</dbReference>
<dbReference type="InterPro" id="IPR018200">
    <property type="entry name" value="USP_CS"/>
</dbReference>
<dbReference type="PANTHER" id="PTHR24006">
    <property type="entry name" value="UBIQUITIN CARBOXYL-TERMINAL HYDROLASE"/>
    <property type="match status" value="1"/>
</dbReference>
<dbReference type="PROSITE" id="PS00973">
    <property type="entry name" value="USP_2"/>
    <property type="match status" value="1"/>
</dbReference>
<dbReference type="PROSITE" id="PS50235">
    <property type="entry name" value="USP_3"/>
    <property type="match status" value="1"/>
</dbReference>
<sequence length="373" mass="42488">MKRYEDVESSDGDALDCVTSFIKSHLQALLLLLRDYHPSLEENHQHDAHEALTLILNILSEISDIVLPVRTVSHVENSCKKVCRGKRRRRCIFTNPRKRKKKAVESSYCLPTNDQQVCEMKGKPQCNFVRDLFEGRSSNSTVCLECEDIKCSEEEFWDLSVPVLANSKDDSEDEEDESGDARSKCFLSDTLKKESLLRGVNKYYCEKCHHYVEARCGLVLYSTPPVLILQLGRFDCQTSFREQAGMSKLNNHCPVPLRLPSFHNENHCYCLFAVVIHKGLSVNSGHYVTVVSSSSYTKLDEMVSRTKQTSSRSHGTCCGLDSANLKSWFFCDDDKVQVISEEEMEMHLSAVSPLGPTATPYLLFYQKLDHQYQ</sequence>
<feature type="domain" description="USP" evidence="2">
    <location>
        <begin position="1"/>
        <end position="368"/>
    </location>
</feature>
<comment type="similarity">
    <text evidence="1">Belongs to the peptidase C19 family.</text>
</comment>
<evidence type="ECO:0000313" key="4">
    <source>
        <dbReference type="RefSeq" id="XP_013792188.1"/>
    </source>
</evidence>
<keyword evidence="3" id="KW-1185">Reference proteome</keyword>
<gene>
    <name evidence="4" type="primary">LOC106476061</name>
</gene>
<dbReference type="GeneID" id="106476061"/>
<organism evidence="3 4">
    <name type="scientific">Limulus polyphemus</name>
    <name type="common">Atlantic horseshoe crab</name>
    <dbReference type="NCBI Taxonomy" id="6850"/>
    <lineage>
        <taxon>Eukaryota</taxon>
        <taxon>Metazoa</taxon>
        <taxon>Ecdysozoa</taxon>
        <taxon>Arthropoda</taxon>
        <taxon>Chelicerata</taxon>
        <taxon>Merostomata</taxon>
        <taxon>Xiphosura</taxon>
        <taxon>Limulidae</taxon>
        <taxon>Limulus</taxon>
    </lineage>
</organism>
<dbReference type="Gene3D" id="3.90.70.10">
    <property type="entry name" value="Cysteine proteinases"/>
    <property type="match status" value="1"/>
</dbReference>
<dbReference type="SUPFAM" id="SSF54001">
    <property type="entry name" value="Cysteine proteinases"/>
    <property type="match status" value="1"/>
</dbReference>
<protein>
    <submittedName>
        <fullName evidence="4">Ubiquitin carboxyl-terminal hydrolase 1-like</fullName>
    </submittedName>
</protein>
<dbReference type="RefSeq" id="XP_013792188.1">
    <property type="nucleotide sequence ID" value="XM_013936734.2"/>
</dbReference>
<name>A0ABM1C0N4_LIMPO</name>
<accession>A0ABM1C0N4</accession>
<dbReference type="InterPro" id="IPR028889">
    <property type="entry name" value="USP"/>
</dbReference>
<dbReference type="InterPro" id="IPR050164">
    <property type="entry name" value="Peptidase_C19"/>
</dbReference>
<evidence type="ECO:0000313" key="3">
    <source>
        <dbReference type="Proteomes" id="UP000694941"/>
    </source>
</evidence>
<reference evidence="4" key="1">
    <citation type="submission" date="2025-08" db="UniProtKB">
        <authorList>
            <consortium name="RefSeq"/>
        </authorList>
    </citation>
    <scope>IDENTIFICATION</scope>
    <source>
        <tissue evidence="4">Muscle</tissue>
    </source>
</reference>
<evidence type="ECO:0000259" key="2">
    <source>
        <dbReference type="PROSITE" id="PS50235"/>
    </source>
</evidence>
<proteinExistence type="inferred from homology"/>
<evidence type="ECO:0000256" key="1">
    <source>
        <dbReference type="ARBA" id="ARBA00009085"/>
    </source>
</evidence>
<dbReference type="Proteomes" id="UP000694941">
    <property type="component" value="Unplaced"/>
</dbReference>
<dbReference type="PANTHER" id="PTHR24006:SF905">
    <property type="entry name" value="UBIQUITIN CARBOXYL-TERMINAL HYDROLASE 1"/>
    <property type="match status" value="1"/>
</dbReference>